<dbReference type="InterPro" id="IPR050882">
    <property type="entry name" value="Prepilin_peptidase/N-MTase"/>
</dbReference>
<accession>A0A0F2GR51</accession>
<feature type="transmembrane region" description="Helical" evidence="2">
    <location>
        <begin position="143"/>
        <end position="160"/>
    </location>
</feature>
<dbReference type="AlphaFoldDB" id="A0A0F2GR51"/>
<dbReference type="EMBL" id="CP034298">
    <property type="protein sequence ID" value="QHH10345.1"/>
    <property type="molecule type" value="Genomic_DNA"/>
</dbReference>
<keyword evidence="2" id="KW-1133">Transmembrane helix</keyword>
<evidence type="ECO:0000256" key="2">
    <source>
        <dbReference type="SAM" id="Phobius"/>
    </source>
</evidence>
<sequence>MLSELVIWSLLIAIGVSDAQKHRIPNKAVLLLLVAVTANVLYSPSVSLLDHAYGGLVAFAVCFVLYLIKAMAGGDVKLLAVIGAWLGLSNLWEASIGIILAGGIVGIFYLMLHIASTSVALTHQVKGYCIEKVTPGFRSNKPLVIPFAPVIVIGLAYFSYTH</sequence>
<dbReference type="GO" id="GO:0004190">
    <property type="term" value="F:aspartic-type endopeptidase activity"/>
    <property type="evidence" value="ECO:0007669"/>
    <property type="project" value="InterPro"/>
</dbReference>
<dbReference type="PANTHER" id="PTHR30487">
    <property type="entry name" value="TYPE 4 PREPILIN-LIKE PROTEINS LEADER PEPTIDE-PROCESSING ENZYME"/>
    <property type="match status" value="1"/>
</dbReference>
<dbReference type="Proteomes" id="UP000464718">
    <property type="component" value="Chromosome i"/>
</dbReference>
<comment type="similarity">
    <text evidence="1">Belongs to the peptidase A24 family.</text>
</comment>
<reference evidence="6 7" key="3">
    <citation type="submission" date="2019-08" db="EMBL/GenBank/DDBJ databases">
        <title>Emerging of two pre-pandemic pathogenic O4:KUT lineages of Vibrio parahaemolyticus in coastal eastern China.</title>
        <authorList>
            <person name="Yu H."/>
        </authorList>
    </citation>
    <scope>NUCLEOTIDE SEQUENCE [LARGE SCALE GENOMIC DNA]</scope>
    <source>
        <strain evidence="6 7">HZ17-383</strain>
    </source>
</reference>
<protein>
    <submittedName>
        <fullName evidence="4">Prepilin peptidase</fullName>
    </submittedName>
</protein>
<dbReference type="GO" id="GO:0005886">
    <property type="term" value="C:plasma membrane"/>
    <property type="evidence" value="ECO:0007669"/>
    <property type="project" value="TreeGrafter"/>
</dbReference>
<dbReference type="Pfam" id="PF01478">
    <property type="entry name" value="Peptidase_A24"/>
    <property type="match status" value="1"/>
</dbReference>
<feature type="domain" description="Prepilin type IV endopeptidase peptidase" evidence="3">
    <location>
        <begin position="6"/>
        <end position="110"/>
    </location>
</feature>
<dbReference type="EMBL" id="DACQKT010000001">
    <property type="protein sequence ID" value="HAS6675784.1"/>
    <property type="molecule type" value="Genomic_DNA"/>
</dbReference>
<evidence type="ECO:0000313" key="8">
    <source>
        <dbReference type="Proteomes" id="UP000464718"/>
    </source>
</evidence>
<proteinExistence type="inferred from homology"/>
<organism evidence="4">
    <name type="scientific">Vibrio parahaemolyticus</name>
    <dbReference type="NCBI Taxonomy" id="670"/>
    <lineage>
        <taxon>Bacteria</taxon>
        <taxon>Pseudomonadati</taxon>
        <taxon>Pseudomonadota</taxon>
        <taxon>Gammaproteobacteria</taxon>
        <taxon>Vibrionales</taxon>
        <taxon>Vibrionaceae</taxon>
        <taxon>Vibrio</taxon>
    </lineage>
</organism>
<dbReference type="InterPro" id="IPR000045">
    <property type="entry name" value="Prepilin_IV_endopep_pep"/>
</dbReference>
<dbReference type="Proteomes" id="UP000321504">
    <property type="component" value="Unassembled WGS sequence"/>
</dbReference>
<feature type="transmembrane region" description="Helical" evidence="2">
    <location>
        <begin position="56"/>
        <end position="74"/>
    </location>
</feature>
<name>A0A0F2GR51_VIBPH</name>
<dbReference type="Proteomes" id="UP000856022">
    <property type="component" value="Unassembled WGS sequence"/>
</dbReference>
<evidence type="ECO:0000259" key="3">
    <source>
        <dbReference type="Pfam" id="PF01478"/>
    </source>
</evidence>
<gene>
    <name evidence="5" type="ORF">EHC69_13705</name>
    <name evidence="6" type="ORF">FVP01_13800</name>
    <name evidence="4" type="ORF">I7278_03055</name>
</gene>
<keyword evidence="2" id="KW-0472">Membrane</keyword>
<dbReference type="GO" id="GO:0006465">
    <property type="term" value="P:signal peptide processing"/>
    <property type="evidence" value="ECO:0007669"/>
    <property type="project" value="TreeGrafter"/>
</dbReference>
<evidence type="ECO:0000313" key="7">
    <source>
        <dbReference type="Proteomes" id="UP000321504"/>
    </source>
</evidence>
<evidence type="ECO:0000313" key="5">
    <source>
        <dbReference type="EMBL" id="QHH10345.1"/>
    </source>
</evidence>
<evidence type="ECO:0000256" key="1">
    <source>
        <dbReference type="ARBA" id="ARBA00005801"/>
    </source>
</evidence>
<reference evidence="4" key="4">
    <citation type="submission" date="2019-12" db="EMBL/GenBank/DDBJ databases">
        <authorList>
            <consortium name="NCBI Pathogen Detection Project"/>
        </authorList>
    </citation>
    <scope>NUCLEOTIDE SEQUENCE</scope>
    <source>
        <strain evidence="4">1930</strain>
    </source>
</reference>
<dbReference type="EMBL" id="VRMQ01000002">
    <property type="protein sequence ID" value="TXN17014.1"/>
    <property type="molecule type" value="Genomic_DNA"/>
</dbReference>
<reference evidence="4" key="1">
    <citation type="journal article" date="2018" name="Genome Biol.">
        <title>SKESA: strategic k-mer extension for scrupulous assemblies.</title>
        <authorList>
            <person name="Souvorov A."/>
            <person name="Agarwala R."/>
            <person name="Lipman D.J."/>
        </authorList>
    </citation>
    <scope>NUCLEOTIDE SEQUENCE</scope>
    <source>
        <strain evidence="4">1930</strain>
    </source>
</reference>
<evidence type="ECO:0000313" key="6">
    <source>
        <dbReference type="EMBL" id="TXN17014.1"/>
    </source>
</evidence>
<dbReference type="Gene3D" id="1.20.120.1220">
    <property type="match status" value="1"/>
</dbReference>
<dbReference type="PANTHER" id="PTHR30487:SF0">
    <property type="entry name" value="PREPILIN LEADER PEPTIDASE_N-METHYLTRANSFERASE-RELATED"/>
    <property type="match status" value="1"/>
</dbReference>
<keyword evidence="2" id="KW-0812">Transmembrane</keyword>
<evidence type="ECO:0000313" key="4">
    <source>
        <dbReference type="EMBL" id="HAS6675784.1"/>
    </source>
</evidence>
<reference evidence="5 8" key="2">
    <citation type="submission" date="2018-12" db="EMBL/GenBank/DDBJ databases">
        <title>Genomic insights into the evolutionary origins and pathogenicity of five Vibrio parahaemolyticus strains isolated from the shrimp with acute hepatopancreatic necrosis disease (AHPND).</title>
        <authorList>
            <person name="Yang Q."/>
            <person name="Dong X."/>
            <person name="Xie G."/>
            <person name="Fu S."/>
            <person name="Zou P."/>
            <person name="Sun J."/>
            <person name="Wang Y."/>
            <person name="Huang J."/>
        </authorList>
    </citation>
    <scope>NUCLEOTIDE SEQUENCE [LARGE SCALE GENOMIC DNA]</scope>
    <source>
        <strain evidence="5 8">20160303005-1</strain>
    </source>
</reference>
<feature type="transmembrane region" description="Helical" evidence="2">
    <location>
        <begin position="94"/>
        <end position="122"/>
    </location>
</feature>
<feature type="transmembrane region" description="Helical" evidence="2">
    <location>
        <begin position="29"/>
        <end position="49"/>
    </location>
</feature>
<dbReference type="RefSeq" id="WP_017447723.1">
    <property type="nucleotide sequence ID" value="NZ_CABMHD010000004.1"/>
</dbReference>